<dbReference type="PANTHER" id="PTHR37813">
    <property type="entry name" value="FELS-2 PROPHAGE PROTEIN"/>
    <property type="match status" value="1"/>
</dbReference>
<dbReference type="InterPro" id="IPR010090">
    <property type="entry name" value="Phage_tape_meas"/>
</dbReference>
<keyword evidence="1" id="KW-1188">Viral release from host cell</keyword>
<accession>A0A0F9D4B5</accession>
<proteinExistence type="predicted"/>
<dbReference type="Pfam" id="PF10145">
    <property type="entry name" value="PhageMin_Tail"/>
    <property type="match status" value="1"/>
</dbReference>
<feature type="non-terminal residue" evidence="4">
    <location>
        <position position="302"/>
    </location>
</feature>
<keyword evidence="2" id="KW-0472">Membrane</keyword>
<keyword evidence="2" id="KW-1133">Transmembrane helix</keyword>
<dbReference type="AlphaFoldDB" id="A0A0F9D4B5"/>
<dbReference type="EMBL" id="LAZR01041168">
    <property type="protein sequence ID" value="KKL12666.1"/>
    <property type="molecule type" value="Genomic_DNA"/>
</dbReference>
<evidence type="ECO:0000256" key="1">
    <source>
        <dbReference type="ARBA" id="ARBA00022612"/>
    </source>
</evidence>
<sequence length="302" mass="32845">MPIRNLGTLNANITADTKQLVKDLSKGEKEFQEFEKKQSASIKKINLAMVGIGVAVVGATTLAIRHFGNFEQAMKNVQAVSGATAKEFDTLKNFAIEMGSKTVFTATEAADAMYFLASAGLAVQEQMKTTAAVLDLAAATQTELADSARIVVNTMSGFTLKADESRRIADVFAQSIATSQANMSKLGVAMPVVSATMDDLGISLETTVTGLSLLFDKGGRAETAATGLRNAMKKLIEPTKESEAEVRRLGLTFEELDPRGLRIRRRPYRTHLAVPRPYRFVRPEDMRYPRLLVDHALVLGTE</sequence>
<evidence type="ECO:0000313" key="4">
    <source>
        <dbReference type="EMBL" id="KKL12666.1"/>
    </source>
</evidence>
<feature type="domain" description="Phage tail tape measure protein" evidence="3">
    <location>
        <begin position="95"/>
        <end position="257"/>
    </location>
</feature>
<name>A0A0F9D4B5_9ZZZZ</name>
<feature type="transmembrane region" description="Helical" evidence="2">
    <location>
        <begin position="45"/>
        <end position="64"/>
    </location>
</feature>
<gene>
    <name evidence="4" type="ORF">LCGC14_2533490</name>
</gene>
<organism evidence="4">
    <name type="scientific">marine sediment metagenome</name>
    <dbReference type="NCBI Taxonomy" id="412755"/>
    <lineage>
        <taxon>unclassified sequences</taxon>
        <taxon>metagenomes</taxon>
        <taxon>ecological metagenomes</taxon>
    </lineage>
</organism>
<comment type="caution">
    <text evidence="4">The sequence shown here is derived from an EMBL/GenBank/DDBJ whole genome shotgun (WGS) entry which is preliminary data.</text>
</comment>
<dbReference type="NCBIfam" id="TIGR01760">
    <property type="entry name" value="tape_meas_TP901"/>
    <property type="match status" value="1"/>
</dbReference>
<evidence type="ECO:0000259" key="3">
    <source>
        <dbReference type="Pfam" id="PF10145"/>
    </source>
</evidence>
<reference evidence="4" key="1">
    <citation type="journal article" date="2015" name="Nature">
        <title>Complex archaea that bridge the gap between prokaryotes and eukaryotes.</title>
        <authorList>
            <person name="Spang A."/>
            <person name="Saw J.H."/>
            <person name="Jorgensen S.L."/>
            <person name="Zaremba-Niedzwiedzka K."/>
            <person name="Martijn J."/>
            <person name="Lind A.E."/>
            <person name="van Eijk R."/>
            <person name="Schleper C."/>
            <person name="Guy L."/>
            <person name="Ettema T.J."/>
        </authorList>
    </citation>
    <scope>NUCLEOTIDE SEQUENCE</scope>
</reference>
<dbReference type="PANTHER" id="PTHR37813:SF1">
    <property type="entry name" value="FELS-2 PROPHAGE PROTEIN"/>
    <property type="match status" value="1"/>
</dbReference>
<evidence type="ECO:0000256" key="2">
    <source>
        <dbReference type="SAM" id="Phobius"/>
    </source>
</evidence>
<keyword evidence="2" id="KW-0812">Transmembrane</keyword>
<protein>
    <recommendedName>
        <fullName evidence="3">Phage tail tape measure protein domain-containing protein</fullName>
    </recommendedName>
</protein>